<dbReference type="Gene3D" id="3.40.50.720">
    <property type="entry name" value="NAD(P)-binding Rossmann-like Domain"/>
    <property type="match status" value="1"/>
</dbReference>
<dbReference type="FunFam" id="3.30.360.10:FF:000006">
    <property type="entry name" value="Bifunctional aspartokinase/homoserine dehydrogenase"/>
    <property type="match status" value="1"/>
</dbReference>
<keyword evidence="11" id="KW-0808">Transferase</keyword>
<keyword evidence="21" id="KW-0457">Lysine biosynthesis</keyword>
<keyword evidence="19" id="KW-0520">NAD</keyword>
<comment type="function">
    <text evidence="24">Bifunctional aspartate kinase and homoserine dehydrogenase that catalyzes the first and the third steps toward the synthesis of lysine, methionine and threonine from aspartate.</text>
</comment>
<evidence type="ECO:0000256" key="19">
    <source>
        <dbReference type="ARBA" id="ARBA00023027"/>
    </source>
</evidence>
<evidence type="ECO:0000256" key="2">
    <source>
        <dbReference type="ARBA" id="ARBA00004766"/>
    </source>
</evidence>
<evidence type="ECO:0000259" key="28">
    <source>
        <dbReference type="PROSITE" id="PS51671"/>
    </source>
</evidence>
<dbReference type="PROSITE" id="PS01042">
    <property type="entry name" value="HOMOSER_DHGENASE"/>
    <property type="match status" value="1"/>
</dbReference>
<dbReference type="GO" id="GO:0004072">
    <property type="term" value="F:aspartate kinase activity"/>
    <property type="evidence" value="ECO:0007669"/>
    <property type="project" value="UniProtKB-EC"/>
</dbReference>
<evidence type="ECO:0000256" key="4">
    <source>
        <dbReference type="ARBA" id="ARBA00005056"/>
    </source>
</evidence>
<dbReference type="InterPro" id="IPR001048">
    <property type="entry name" value="Asp/Glu/Uridylate_kinase"/>
</dbReference>
<dbReference type="PANTHER" id="PTHR43070:SF3">
    <property type="entry name" value="HOMOSERINE DEHYDROGENASE"/>
    <property type="match status" value="1"/>
</dbReference>
<dbReference type="GO" id="GO:0009089">
    <property type="term" value="P:lysine biosynthetic process via diaminopimelate"/>
    <property type="evidence" value="ECO:0007669"/>
    <property type="project" value="UniProtKB-UniPathway"/>
</dbReference>
<dbReference type="InterPro" id="IPR036291">
    <property type="entry name" value="NAD(P)-bd_dom_sf"/>
</dbReference>
<dbReference type="PROSITE" id="PS00324">
    <property type="entry name" value="ASPARTOKINASE"/>
    <property type="match status" value="1"/>
</dbReference>
<dbReference type="InterPro" id="IPR049638">
    <property type="entry name" value="AK-HD"/>
</dbReference>
<comment type="pathway">
    <text evidence="6">Amino-acid biosynthesis; L-threonine biosynthesis; L-threonine from L-aspartate: step 1/5.</text>
</comment>
<evidence type="ECO:0000256" key="3">
    <source>
        <dbReference type="ARBA" id="ARBA00004986"/>
    </source>
</evidence>
<comment type="catalytic activity">
    <reaction evidence="27">
        <text>L-homoserine + NAD(+) = L-aspartate 4-semialdehyde + NADH + H(+)</text>
        <dbReference type="Rhea" id="RHEA:15757"/>
        <dbReference type="ChEBI" id="CHEBI:15378"/>
        <dbReference type="ChEBI" id="CHEBI:57476"/>
        <dbReference type="ChEBI" id="CHEBI:57540"/>
        <dbReference type="ChEBI" id="CHEBI:57945"/>
        <dbReference type="ChEBI" id="CHEBI:537519"/>
        <dbReference type="EC" id="1.1.1.3"/>
    </reaction>
    <physiologicalReaction direction="right-to-left" evidence="27">
        <dbReference type="Rhea" id="RHEA:15759"/>
    </physiologicalReaction>
</comment>
<dbReference type="NCBIfam" id="TIGR00657">
    <property type="entry name" value="asp_kinases"/>
    <property type="match status" value="1"/>
</dbReference>
<dbReference type="SUPFAM" id="SSF55021">
    <property type="entry name" value="ACT-like"/>
    <property type="match status" value="2"/>
</dbReference>
<organism evidence="29 30">
    <name type="scientific">Puia dinghuensis</name>
    <dbReference type="NCBI Taxonomy" id="1792502"/>
    <lineage>
        <taxon>Bacteria</taxon>
        <taxon>Pseudomonadati</taxon>
        <taxon>Bacteroidota</taxon>
        <taxon>Chitinophagia</taxon>
        <taxon>Chitinophagales</taxon>
        <taxon>Chitinophagaceae</taxon>
        <taxon>Puia</taxon>
    </lineage>
</organism>
<keyword evidence="23" id="KW-0511">Multifunctional enzyme</keyword>
<dbReference type="SUPFAM" id="SSF51735">
    <property type="entry name" value="NAD(P)-binding Rossmann-fold domains"/>
    <property type="match status" value="1"/>
</dbReference>
<comment type="pathway">
    <text evidence="2">Amino-acid biosynthesis; L-lysine biosynthesis via DAP pathway; (S)-tetrahydrodipicolinate from L-aspartate: step 1/4.</text>
</comment>
<comment type="pathway">
    <text evidence="5">Amino-acid biosynthesis; L-methionine biosynthesis via de novo pathway; L-homoserine from L-aspartate: step 3/3.</text>
</comment>
<reference evidence="29" key="2">
    <citation type="submission" date="2020-09" db="EMBL/GenBank/DDBJ databases">
        <authorList>
            <person name="Sun Q."/>
            <person name="Zhou Y."/>
        </authorList>
    </citation>
    <scope>NUCLEOTIDE SEQUENCE</scope>
    <source>
        <strain evidence="29">CGMCC 1.15448</strain>
    </source>
</reference>
<evidence type="ECO:0000256" key="1">
    <source>
        <dbReference type="ARBA" id="ARBA00001920"/>
    </source>
</evidence>
<evidence type="ECO:0000256" key="9">
    <source>
        <dbReference type="ARBA" id="ARBA00011881"/>
    </source>
</evidence>
<dbReference type="InterPro" id="IPR018042">
    <property type="entry name" value="Aspartate_kinase_CS"/>
</dbReference>
<evidence type="ECO:0000256" key="10">
    <source>
        <dbReference type="ARBA" id="ARBA00022605"/>
    </source>
</evidence>
<sequence>MQVLKFGGSSVANAENINKVIALVKQALAKDKTILVVSALGGITDKLIQAAQSAATGDESYKEKLQEIENRHIETVRALLPLTGQSSVLSAVKTRCNEIEDICSGVFLLGELSARTQDKIVSYGELLSSFIIAARFESAGIANAWKDSRELIRTDSRFGHAAVDFVTTNARILGYILENPAVNLFILPGFIASDSHNVTTTLGRGGSDYTAAIVAAALDGHTLEIWTDVSGMMTADPRLVSNPRLIPNISYQEAMELSHFGAKVIYPPTIQPVMRKGIPVWIKNTFAPADPGTVIEFETTNNGSSIRGISSIAKVALLSLEGSGMVGIPGFSKRLFEALSGQQINVILITQGSSEHSICVGVDENSASAAKQAVDNAFDYEINTGIVEPLIIETGLAIIALVGDHMKSHPGVSGKMFGALGRNGVNVRAIAQGSSERNISAVVAADDVRKAINVLHEEFFETSYKQINLFITGTGNVGHRLIAQLLQQRSYLQEHLRIQIRIIGLANSRKMVFNNEGISLDNWQHHLDNGQPMQLDEWIAGITSRNLRNTVFADVTANADVASRYAALLQKSISVVACNKIACSSIYGNYRLLKDLAREFNAPFLFETNVGAGLPVIGTLNDLLRSGDKVRRIQAVLSGTLNFVFNNYNGQRPFSDVVRQAQEEGYTEPDPRLDLSGTDVMRKIMILARESGEKTEMEDIGNRSFMPASCMQGSVADFYAAMTKEEAHFKQLYQAAASEGKKLKFVASYDNGKASVGLEHIGPEHDLYHLYGKDNVVLFYTDRYPEQPLVVKGAGAGADVTASGVFADILRAINS</sequence>
<keyword evidence="30" id="KW-1185">Reference proteome</keyword>
<dbReference type="InterPro" id="IPR001342">
    <property type="entry name" value="HDH_cat"/>
</dbReference>
<dbReference type="Gene3D" id="3.40.1160.10">
    <property type="entry name" value="Acetylglutamate kinase-like"/>
    <property type="match status" value="1"/>
</dbReference>
<evidence type="ECO:0000256" key="21">
    <source>
        <dbReference type="ARBA" id="ARBA00023154"/>
    </source>
</evidence>
<evidence type="ECO:0000313" key="30">
    <source>
        <dbReference type="Proteomes" id="UP000607559"/>
    </source>
</evidence>
<dbReference type="NCBIfam" id="NF006959">
    <property type="entry name" value="PRK09436.1"/>
    <property type="match status" value="1"/>
</dbReference>
<evidence type="ECO:0000256" key="18">
    <source>
        <dbReference type="ARBA" id="ARBA00023002"/>
    </source>
</evidence>
<evidence type="ECO:0000256" key="13">
    <source>
        <dbReference type="ARBA" id="ARBA00022723"/>
    </source>
</evidence>
<comment type="similarity">
    <text evidence="8">In the N-terminal section; belongs to the aspartokinase family.</text>
</comment>
<comment type="caution">
    <text evidence="29">The sequence shown here is derived from an EMBL/GenBank/DDBJ whole genome shotgun (WGS) entry which is preliminary data.</text>
</comment>
<dbReference type="PIRSF" id="PIRSF000727">
    <property type="entry name" value="ThrA"/>
    <property type="match status" value="1"/>
</dbReference>
<evidence type="ECO:0000256" key="11">
    <source>
        <dbReference type="ARBA" id="ARBA00022679"/>
    </source>
</evidence>
<feature type="domain" description="ACT" evidence="28">
    <location>
        <begin position="401"/>
        <end position="479"/>
    </location>
</feature>
<keyword evidence="13" id="KW-0479">Metal-binding</keyword>
<reference evidence="29" key="1">
    <citation type="journal article" date="2014" name="Int. J. Syst. Evol. Microbiol.">
        <title>Complete genome sequence of Corynebacterium casei LMG S-19264T (=DSM 44701T), isolated from a smear-ripened cheese.</title>
        <authorList>
            <consortium name="US DOE Joint Genome Institute (JGI-PGF)"/>
            <person name="Walter F."/>
            <person name="Albersmeier A."/>
            <person name="Kalinowski J."/>
            <person name="Ruckert C."/>
        </authorList>
    </citation>
    <scope>NUCLEOTIDE SEQUENCE</scope>
    <source>
        <strain evidence="29">CGMCC 1.15448</strain>
    </source>
</reference>
<comment type="catalytic activity">
    <reaction evidence="25">
        <text>L-aspartate + ATP = 4-phospho-L-aspartate + ADP</text>
        <dbReference type="Rhea" id="RHEA:23776"/>
        <dbReference type="ChEBI" id="CHEBI:29991"/>
        <dbReference type="ChEBI" id="CHEBI:30616"/>
        <dbReference type="ChEBI" id="CHEBI:57535"/>
        <dbReference type="ChEBI" id="CHEBI:456216"/>
        <dbReference type="EC" id="2.7.2.4"/>
    </reaction>
    <physiologicalReaction direction="left-to-right" evidence="25">
        <dbReference type="Rhea" id="RHEA:23777"/>
    </physiologicalReaction>
</comment>
<evidence type="ECO:0000256" key="5">
    <source>
        <dbReference type="ARBA" id="ARBA00005062"/>
    </source>
</evidence>
<name>A0A8J2UGV1_9BACT</name>
<evidence type="ECO:0000256" key="17">
    <source>
        <dbReference type="ARBA" id="ARBA00022857"/>
    </source>
</evidence>
<dbReference type="FunFam" id="3.30.2130.10:FF:000001">
    <property type="entry name" value="Bifunctional aspartokinase/homoserine dehydrogenase"/>
    <property type="match status" value="1"/>
</dbReference>
<proteinExistence type="inferred from homology"/>
<dbReference type="GO" id="GO:0005524">
    <property type="term" value="F:ATP binding"/>
    <property type="evidence" value="ECO:0007669"/>
    <property type="project" value="UniProtKB-KW"/>
</dbReference>
<dbReference type="InterPro" id="IPR002912">
    <property type="entry name" value="ACT_dom"/>
</dbReference>
<dbReference type="Pfam" id="PF03447">
    <property type="entry name" value="NAD_binding_3"/>
    <property type="match status" value="1"/>
</dbReference>
<evidence type="ECO:0000256" key="15">
    <source>
        <dbReference type="ARBA" id="ARBA00022777"/>
    </source>
</evidence>
<evidence type="ECO:0000256" key="25">
    <source>
        <dbReference type="ARBA" id="ARBA00048561"/>
    </source>
</evidence>
<dbReference type="InterPro" id="IPR036393">
    <property type="entry name" value="AceGlu_kinase-like_sf"/>
</dbReference>
<keyword evidence="22" id="KW-0486">Methionine biosynthesis</keyword>
<dbReference type="AlphaFoldDB" id="A0A8J2UGV1"/>
<dbReference type="PROSITE" id="PS51671">
    <property type="entry name" value="ACT"/>
    <property type="match status" value="1"/>
</dbReference>
<evidence type="ECO:0000256" key="6">
    <source>
        <dbReference type="ARBA" id="ARBA00005139"/>
    </source>
</evidence>
<dbReference type="Pfam" id="PF00742">
    <property type="entry name" value="Homoserine_dh"/>
    <property type="match status" value="1"/>
</dbReference>
<comment type="cofactor">
    <cofactor evidence="1">
        <name>a metal cation</name>
        <dbReference type="ChEBI" id="CHEBI:25213"/>
    </cofactor>
</comment>
<keyword evidence="18" id="KW-0560">Oxidoreductase</keyword>
<evidence type="ECO:0000256" key="27">
    <source>
        <dbReference type="ARBA" id="ARBA00049031"/>
    </source>
</evidence>
<dbReference type="GO" id="GO:0009086">
    <property type="term" value="P:methionine biosynthetic process"/>
    <property type="evidence" value="ECO:0007669"/>
    <property type="project" value="UniProtKB-KW"/>
</dbReference>
<dbReference type="Pfam" id="PF00696">
    <property type="entry name" value="AA_kinase"/>
    <property type="match status" value="1"/>
</dbReference>
<keyword evidence="12" id="KW-0791">Threonine biosynthesis</keyword>
<dbReference type="UniPathway" id="UPA00051">
    <property type="reaction ID" value="UER00462"/>
</dbReference>
<dbReference type="Gene3D" id="1.20.120.1320">
    <property type="entry name" value="Aspartokinase, catalytic domain"/>
    <property type="match status" value="1"/>
</dbReference>
<dbReference type="GO" id="GO:0009090">
    <property type="term" value="P:homoserine biosynthetic process"/>
    <property type="evidence" value="ECO:0007669"/>
    <property type="project" value="UniProtKB-ARBA"/>
</dbReference>
<evidence type="ECO:0000256" key="24">
    <source>
        <dbReference type="ARBA" id="ARBA00044938"/>
    </source>
</evidence>
<dbReference type="Pfam" id="PF22468">
    <property type="entry name" value="ACT_9"/>
    <property type="match status" value="2"/>
</dbReference>
<comment type="pathway">
    <text evidence="4">Amino-acid biosynthesis; L-threonine biosynthesis; L-threonine from L-aspartate: step 3/5.</text>
</comment>
<gene>
    <name evidence="29" type="primary">thrA</name>
    <name evidence="29" type="ORF">GCM10011511_43730</name>
</gene>
<evidence type="ECO:0000256" key="16">
    <source>
        <dbReference type="ARBA" id="ARBA00022840"/>
    </source>
</evidence>
<dbReference type="InterPro" id="IPR005106">
    <property type="entry name" value="Asp/hSer_DH_NAD-bd"/>
</dbReference>
<dbReference type="CDD" id="cd04921">
    <property type="entry name" value="ACT_AKi-HSDH-ThrA-like_1"/>
    <property type="match status" value="1"/>
</dbReference>
<evidence type="ECO:0000256" key="20">
    <source>
        <dbReference type="ARBA" id="ARBA00023053"/>
    </source>
</evidence>
<comment type="similarity">
    <text evidence="7">In the C-terminal section; belongs to the homoserine dehydrogenase family.</text>
</comment>
<comment type="pathway">
    <text evidence="3">Amino-acid biosynthesis; L-methionine biosynthesis via de novo pathway; L-homoserine from L-aspartate: step 1/3.</text>
</comment>
<keyword evidence="17" id="KW-0521">NADP</keyword>
<keyword evidence="15 29" id="KW-0418">Kinase</keyword>
<dbReference type="CDD" id="cd04922">
    <property type="entry name" value="ACT_AKi-HSDH-ThrA_2"/>
    <property type="match status" value="1"/>
</dbReference>
<dbReference type="GO" id="GO:0004412">
    <property type="term" value="F:homoserine dehydrogenase activity"/>
    <property type="evidence" value="ECO:0007669"/>
    <property type="project" value="UniProtKB-EC"/>
</dbReference>
<dbReference type="InterPro" id="IPR042199">
    <property type="entry name" value="AsparK_Bifunc_asparK/hSer_DH"/>
</dbReference>
<dbReference type="CDD" id="cd04243">
    <property type="entry name" value="AAK_AK-HSDH-like"/>
    <property type="match status" value="1"/>
</dbReference>
<dbReference type="Gene3D" id="3.30.360.10">
    <property type="entry name" value="Dihydrodipicolinate Reductase, domain 2"/>
    <property type="match status" value="1"/>
</dbReference>
<dbReference type="GO" id="GO:0009088">
    <property type="term" value="P:threonine biosynthetic process"/>
    <property type="evidence" value="ECO:0007669"/>
    <property type="project" value="UniProtKB-UniPathway"/>
</dbReference>
<dbReference type="PANTHER" id="PTHR43070">
    <property type="match status" value="1"/>
</dbReference>
<dbReference type="EMBL" id="BMJC01000005">
    <property type="protein sequence ID" value="GGB15241.1"/>
    <property type="molecule type" value="Genomic_DNA"/>
</dbReference>
<dbReference type="Proteomes" id="UP000607559">
    <property type="component" value="Unassembled WGS sequence"/>
</dbReference>
<keyword evidence="14" id="KW-0547">Nucleotide-binding</keyword>
<dbReference type="SUPFAM" id="SSF53633">
    <property type="entry name" value="Carbamate kinase-like"/>
    <property type="match status" value="1"/>
</dbReference>
<evidence type="ECO:0000256" key="14">
    <source>
        <dbReference type="ARBA" id="ARBA00022741"/>
    </source>
</evidence>
<evidence type="ECO:0000256" key="12">
    <source>
        <dbReference type="ARBA" id="ARBA00022697"/>
    </source>
</evidence>
<dbReference type="GO" id="GO:0046872">
    <property type="term" value="F:metal ion binding"/>
    <property type="evidence" value="ECO:0007669"/>
    <property type="project" value="UniProtKB-KW"/>
</dbReference>
<accession>A0A8J2UGV1</accession>
<dbReference type="GO" id="GO:0050661">
    <property type="term" value="F:NADP binding"/>
    <property type="evidence" value="ECO:0007669"/>
    <property type="project" value="InterPro"/>
</dbReference>
<evidence type="ECO:0000256" key="22">
    <source>
        <dbReference type="ARBA" id="ARBA00023167"/>
    </source>
</evidence>
<evidence type="ECO:0000256" key="7">
    <source>
        <dbReference type="ARBA" id="ARBA00007952"/>
    </source>
</evidence>
<dbReference type="InterPro" id="IPR054352">
    <property type="entry name" value="ACT_Aspartokinase"/>
</dbReference>
<comment type="catalytic activity">
    <reaction evidence="26">
        <text>L-homoserine + NADP(+) = L-aspartate 4-semialdehyde + NADPH + H(+)</text>
        <dbReference type="Rhea" id="RHEA:15761"/>
        <dbReference type="ChEBI" id="CHEBI:15378"/>
        <dbReference type="ChEBI" id="CHEBI:57476"/>
        <dbReference type="ChEBI" id="CHEBI:57783"/>
        <dbReference type="ChEBI" id="CHEBI:58349"/>
        <dbReference type="ChEBI" id="CHEBI:537519"/>
        <dbReference type="EC" id="1.1.1.3"/>
    </reaction>
    <physiologicalReaction direction="right-to-left" evidence="26">
        <dbReference type="Rhea" id="RHEA:15763"/>
    </physiologicalReaction>
</comment>
<dbReference type="RefSeq" id="WP_188935817.1">
    <property type="nucleotide sequence ID" value="NZ_BMJC01000005.1"/>
</dbReference>
<comment type="subunit">
    <text evidence="9">Homotetramer.</text>
</comment>
<protein>
    <submittedName>
        <fullName evidence="29">Bifunctional aspartate kinase/homoserine dehydrogenase I</fullName>
    </submittedName>
</protein>
<dbReference type="UniPathway" id="UPA00050">
    <property type="reaction ID" value="UER00063"/>
</dbReference>
<evidence type="ECO:0000256" key="26">
    <source>
        <dbReference type="ARBA" id="ARBA00048841"/>
    </source>
</evidence>
<evidence type="ECO:0000313" key="29">
    <source>
        <dbReference type="EMBL" id="GGB15241.1"/>
    </source>
</evidence>
<keyword evidence="16" id="KW-0067">ATP-binding</keyword>
<dbReference type="InterPro" id="IPR011147">
    <property type="entry name" value="Bifunc_Aspkin/hSer_DH"/>
</dbReference>
<keyword evidence="10" id="KW-0028">Amino-acid biosynthesis</keyword>
<dbReference type="InterPro" id="IPR001341">
    <property type="entry name" value="Asp_kinase"/>
</dbReference>
<evidence type="ECO:0000256" key="23">
    <source>
        <dbReference type="ARBA" id="ARBA00023268"/>
    </source>
</evidence>
<keyword evidence="20" id="KW-0915">Sodium</keyword>
<dbReference type="InterPro" id="IPR019811">
    <property type="entry name" value="HDH_CS"/>
</dbReference>
<evidence type="ECO:0000256" key="8">
    <source>
        <dbReference type="ARBA" id="ARBA00010046"/>
    </source>
</evidence>
<dbReference type="Gene3D" id="3.30.2130.10">
    <property type="entry name" value="VC0802-like"/>
    <property type="match status" value="2"/>
</dbReference>
<dbReference type="InterPro" id="IPR045865">
    <property type="entry name" value="ACT-like_dom_sf"/>
</dbReference>
<dbReference type="UniPathway" id="UPA00034">
    <property type="reaction ID" value="UER00015"/>
</dbReference>
<dbReference type="SUPFAM" id="SSF55347">
    <property type="entry name" value="Glyceraldehyde-3-phosphate dehydrogenase-like, C-terminal domain"/>
    <property type="match status" value="1"/>
</dbReference>